<feature type="compositionally biased region" description="Acidic residues" evidence="1">
    <location>
        <begin position="392"/>
        <end position="403"/>
    </location>
</feature>
<feature type="compositionally biased region" description="Low complexity" evidence="1">
    <location>
        <begin position="371"/>
        <end position="384"/>
    </location>
</feature>
<gene>
    <name evidence="2" type="ORF">Ctob_013508</name>
</gene>
<feature type="region of interest" description="Disordered" evidence="1">
    <location>
        <begin position="631"/>
        <end position="694"/>
    </location>
</feature>
<organism evidence="2 3">
    <name type="scientific">Chrysochromulina tobinii</name>
    <dbReference type="NCBI Taxonomy" id="1460289"/>
    <lineage>
        <taxon>Eukaryota</taxon>
        <taxon>Haptista</taxon>
        <taxon>Haptophyta</taxon>
        <taxon>Prymnesiophyceae</taxon>
        <taxon>Prymnesiales</taxon>
        <taxon>Chrysochromulinaceae</taxon>
        <taxon>Chrysochromulina</taxon>
    </lineage>
</organism>
<feature type="compositionally biased region" description="Gly residues" evidence="1">
    <location>
        <begin position="470"/>
        <end position="480"/>
    </location>
</feature>
<evidence type="ECO:0000256" key="1">
    <source>
        <dbReference type="SAM" id="MobiDB-lite"/>
    </source>
</evidence>
<feature type="compositionally biased region" description="Basic and acidic residues" evidence="1">
    <location>
        <begin position="661"/>
        <end position="674"/>
    </location>
</feature>
<feature type="compositionally biased region" description="Low complexity" evidence="1">
    <location>
        <begin position="648"/>
        <end position="657"/>
    </location>
</feature>
<feature type="compositionally biased region" description="Low complexity" evidence="1">
    <location>
        <begin position="332"/>
        <end position="346"/>
    </location>
</feature>
<dbReference type="Proteomes" id="UP000037460">
    <property type="component" value="Unassembled WGS sequence"/>
</dbReference>
<protein>
    <submittedName>
        <fullName evidence="2">Uncharacterized protein</fullName>
    </submittedName>
</protein>
<feature type="compositionally biased region" description="Gly residues" evidence="1">
    <location>
        <begin position="635"/>
        <end position="647"/>
    </location>
</feature>
<feature type="region of interest" description="Disordered" evidence="1">
    <location>
        <begin position="466"/>
        <end position="494"/>
    </location>
</feature>
<dbReference type="AlphaFoldDB" id="A0A0M0JY71"/>
<keyword evidence="3" id="KW-1185">Reference proteome</keyword>
<name>A0A0M0JY71_9EUKA</name>
<evidence type="ECO:0000313" key="3">
    <source>
        <dbReference type="Proteomes" id="UP000037460"/>
    </source>
</evidence>
<accession>A0A0M0JY71</accession>
<feature type="compositionally biased region" description="Basic and acidic residues" evidence="1">
    <location>
        <begin position="361"/>
        <end position="370"/>
    </location>
</feature>
<proteinExistence type="predicted"/>
<feature type="region of interest" description="Disordered" evidence="1">
    <location>
        <begin position="298"/>
        <end position="413"/>
    </location>
</feature>
<reference evidence="3" key="1">
    <citation type="journal article" date="2015" name="PLoS Genet.">
        <title>Genome Sequence and Transcriptome Analyses of Chrysochromulina tobin: Metabolic Tools for Enhanced Algal Fitness in the Prominent Order Prymnesiales (Haptophyceae).</title>
        <authorList>
            <person name="Hovde B.T."/>
            <person name="Deodato C.R."/>
            <person name="Hunsperger H.M."/>
            <person name="Ryken S.A."/>
            <person name="Yost W."/>
            <person name="Jha R.K."/>
            <person name="Patterson J."/>
            <person name="Monnat R.J. Jr."/>
            <person name="Barlow S.B."/>
            <person name="Starkenburg S.R."/>
            <person name="Cattolico R.A."/>
        </authorList>
    </citation>
    <scope>NUCLEOTIDE SEQUENCE</scope>
    <source>
        <strain evidence="3">CCMP291</strain>
    </source>
</reference>
<feature type="compositionally biased region" description="Basic residues" evidence="1">
    <location>
        <begin position="685"/>
        <end position="694"/>
    </location>
</feature>
<evidence type="ECO:0000313" key="2">
    <source>
        <dbReference type="EMBL" id="KOO31601.1"/>
    </source>
</evidence>
<dbReference type="EMBL" id="JWZX01001980">
    <property type="protein sequence ID" value="KOO31601.1"/>
    <property type="molecule type" value="Genomic_DNA"/>
</dbReference>
<comment type="caution">
    <text evidence="2">The sequence shown here is derived from an EMBL/GenBank/DDBJ whole genome shotgun (WGS) entry which is preliminary data.</text>
</comment>
<sequence length="694" mass="71366">MPRWWSGVPSSRAAVTDTASEDAAHMASISAAINQGTEQRHERQLKLRRLLTQVVIDAREEAGRCLSLVRTCVTERARFERAHKSPALAAADAELAAVREAEGKARANEVPYQSALALALQDGSSNALPEYNAALPSGGASGEYEQLQSRARAAAARADAWVTHLIDEHKGLRFSVMLTARSLARANPIAASSEGAAADGAVLPTAEASAAATAAVENAKQQATANLIAAPSAEGAECETLATCRRRLASHLDRLRFAADVAQALAAVEVPEDAHEDALGSAAEEAVDEAAVAEAADLEEPLTQELPSDESRADGADGGSEAAEQDDEYGEAAEAAGLAAEQAAAENGHGHDEDDEDEAREEQGNAKSDAKGQGNAKGKGNAKASVRRFDLFDEEEHEEEEEPPPPLPPPSAVRRSTVALGAATVAALKAALAALAPSDPRAWVTLADVCRFVCLCCVDTPSVVTSAKGAGRGGRDGGAGVPSSTPAPPPPDWKAYQQRFEDFFPKPSPPQKTLELPPPLAEARVQLRAYLYASASAPPGALLPPPPFTSARLDAFALVDAVALLEKGLTAKAARLGEEAVEARQAADAALAALATRGAAPTEAPLPFLLRLAAHHLAAAPLPGLSDGTAAIGAPKGGKGGTGGGNGATAPSAPSAPVHSARVEPPSRAKRPMEGKAAVAAPKAKVARQSKVRA</sequence>